<evidence type="ECO:0000256" key="1">
    <source>
        <dbReference type="SAM" id="MobiDB-lite"/>
    </source>
</evidence>
<feature type="compositionally biased region" description="Polar residues" evidence="1">
    <location>
        <begin position="77"/>
        <end position="100"/>
    </location>
</feature>
<dbReference type="Proteomes" id="UP000467841">
    <property type="component" value="Unassembled WGS sequence"/>
</dbReference>
<dbReference type="OrthoDB" id="1071698at2759"/>
<dbReference type="EMBL" id="CACVBM020001273">
    <property type="protein sequence ID" value="CAA7042594.1"/>
    <property type="molecule type" value="Genomic_DNA"/>
</dbReference>
<keyword evidence="3" id="KW-1185">Reference proteome</keyword>
<dbReference type="AlphaFoldDB" id="A0A6D2JGJ0"/>
<protein>
    <submittedName>
        <fullName evidence="2">Uncharacterized protein</fullName>
    </submittedName>
</protein>
<gene>
    <name evidence="2" type="ORF">MERR_LOCUS29829</name>
</gene>
<name>A0A6D2JGJ0_9BRAS</name>
<evidence type="ECO:0000313" key="3">
    <source>
        <dbReference type="Proteomes" id="UP000467841"/>
    </source>
</evidence>
<organism evidence="2 3">
    <name type="scientific">Microthlaspi erraticum</name>
    <dbReference type="NCBI Taxonomy" id="1685480"/>
    <lineage>
        <taxon>Eukaryota</taxon>
        <taxon>Viridiplantae</taxon>
        <taxon>Streptophyta</taxon>
        <taxon>Embryophyta</taxon>
        <taxon>Tracheophyta</taxon>
        <taxon>Spermatophyta</taxon>
        <taxon>Magnoliopsida</taxon>
        <taxon>eudicotyledons</taxon>
        <taxon>Gunneridae</taxon>
        <taxon>Pentapetalae</taxon>
        <taxon>rosids</taxon>
        <taxon>malvids</taxon>
        <taxon>Brassicales</taxon>
        <taxon>Brassicaceae</taxon>
        <taxon>Coluteocarpeae</taxon>
        <taxon>Microthlaspi</taxon>
    </lineage>
</organism>
<proteinExistence type="predicted"/>
<sequence>MEDHSSLRYSDGEDDKTDLEVSSILLELSQPVYFSYDPSPCSLKWGRTKKRTFSDIMPPPRISSEPVIQPQPMTEVVGSNYSSSYSTGDAKKTNSQSVKF</sequence>
<feature type="region of interest" description="Disordered" evidence="1">
    <location>
        <begin position="56"/>
        <end position="100"/>
    </location>
</feature>
<comment type="caution">
    <text evidence="2">The sequence shown here is derived from an EMBL/GenBank/DDBJ whole genome shotgun (WGS) entry which is preliminary data.</text>
</comment>
<evidence type="ECO:0000313" key="2">
    <source>
        <dbReference type="EMBL" id="CAA7042594.1"/>
    </source>
</evidence>
<accession>A0A6D2JGJ0</accession>
<reference evidence="2" key="1">
    <citation type="submission" date="2020-01" db="EMBL/GenBank/DDBJ databases">
        <authorList>
            <person name="Mishra B."/>
        </authorList>
    </citation>
    <scope>NUCLEOTIDE SEQUENCE [LARGE SCALE GENOMIC DNA]</scope>
</reference>